<keyword evidence="4" id="KW-0805">Transcription regulation</keyword>
<evidence type="ECO:0000256" key="4">
    <source>
        <dbReference type="ARBA" id="ARBA00023015"/>
    </source>
</evidence>
<dbReference type="Pfam" id="PF01475">
    <property type="entry name" value="FUR"/>
    <property type="match status" value="1"/>
</dbReference>
<gene>
    <name evidence="7" type="ORF">GCM10022278_10330</name>
</gene>
<proteinExistence type="inferred from homology"/>
<dbReference type="Gene3D" id="3.30.1490.190">
    <property type="match status" value="1"/>
</dbReference>
<dbReference type="PANTHER" id="PTHR33202:SF6">
    <property type="entry name" value="ZINC UPTAKE REGULATION PROTEIN"/>
    <property type="match status" value="1"/>
</dbReference>
<comment type="caution">
    <text evidence="7">The sequence shown here is derived from an EMBL/GenBank/DDBJ whole genome shotgun (WGS) entry which is preliminary data.</text>
</comment>
<keyword evidence="2" id="KW-0678">Repressor</keyword>
<keyword evidence="6" id="KW-0804">Transcription</keyword>
<dbReference type="RefSeq" id="WP_344804009.1">
    <property type="nucleotide sequence ID" value="NZ_BAABBO010000002.1"/>
</dbReference>
<evidence type="ECO:0000256" key="2">
    <source>
        <dbReference type="ARBA" id="ARBA00022491"/>
    </source>
</evidence>
<comment type="similarity">
    <text evidence="1">Belongs to the Fur family.</text>
</comment>
<dbReference type="InterPro" id="IPR002481">
    <property type="entry name" value="FUR"/>
</dbReference>
<dbReference type="SUPFAM" id="SSF46785">
    <property type="entry name" value="Winged helix' DNA-binding domain"/>
    <property type="match status" value="1"/>
</dbReference>
<dbReference type="PANTHER" id="PTHR33202">
    <property type="entry name" value="ZINC UPTAKE REGULATION PROTEIN"/>
    <property type="match status" value="1"/>
</dbReference>
<keyword evidence="3" id="KW-0862">Zinc</keyword>
<keyword evidence="5" id="KW-0238">DNA-binding</keyword>
<evidence type="ECO:0000256" key="6">
    <source>
        <dbReference type="ARBA" id="ARBA00023163"/>
    </source>
</evidence>
<dbReference type="Proteomes" id="UP001501337">
    <property type="component" value="Unassembled WGS sequence"/>
</dbReference>
<dbReference type="InterPro" id="IPR043135">
    <property type="entry name" value="Fur_C"/>
</dbReference>
<evidence type="ECO:0000313" key="7">
    <source>
        <dbReference type="EMBL" id="GAA3953344.1"/>
    </source>
</evidence>
<organism evidence="7 8">
    <name type="scientific">Allohahella marinimesophila</name>
    <dbReference type="NCBI Taxonomy" id="1054972"/>
    <lineage>
        <taxon>Bacteria</taxon>
        <taxon>Pseudomonadati</taxon>
        <taxon>Pseudomonadota</taxon>
        <taxon>Gammaproteobacteria</taxon>
        <taxon>Oceanospirillales</taxon>
        <taxon>Hahellaceae</taxon>
        <taxon>Allohahella</taxon>
    </lineage>
</organism>
<keyword evidence="8" id="KW-1185">Reference proteome</keyword>
<evidence type="ECO:0000256" key="5">
    <source>
        <dbReference type="ARBA" id="ARBA00023125"/>
    </source>
</evidence>
<dbReference type="InterPro" id="IPR036388">
    <property type="entry name" value="WH-like_DNA-bd_sf"/>
</dbReference>
<evidence type="ECO:0000256" key="1">
    <source>
        <dbReference type="ARBA" id="ARBA00007957"/>
    </source>
</evidence>
<evidence type="ECO:0000256" key="3">
    <source>
        <dbReference type="ARBA" id="ARBA00022833"/>
    </source>
</evidence>
<sequence length="165" mass="18322">MKHAEHGKIIGLSIAKAIDSAEASCSKAGIRLTEKRKNVLKTLLASDTALSAYDIVDEYRAEFQDSIPVMSVYRMLEVLAHENLVHKLASVNKYVACAHISCDHNHEIPQFLICDQCETVREIGVRKDIIESLQDSVSNSGFMLTSQQMELHGRCSDCQQAVEST</sequence>
<dbReference type="Gene3D" id="1.10.10.10">
    <property type="entry name" value="Winged helix-like DNA-binding domain superfamily/Winged helix DNA-binding domain"/>
    <property type="match status" value="1"/>
</dbReference>
<accession>A0ABP7NSN5</accession>
<protein>
    <submittedName>
        <fullName evidence="7">Transcriptional repressor</fullName>
    </submittedName>
</protein>
<dbReference type="EMBL" id="BAABBO010000002">
    <property type="protein sequence ID" value="GAA3953344.1"/>
    <property type="molecule type" value="Genomic_DNA"/>
</dbReference>
<name>A0ABP7NSN5_9GAMM</name>
<evidence type="ECO:0000313" key="8">
    <source>
        <dbReference type="Proteomes" id="UP001501337"/>
    </source>
</evidence>
<reference evidence="8" key="1">
    <citation type="journal article" date="2019" name="Int. J. Syst. Evol. Microbiol.">
        <title>The Global Catalogue of Microorganisms (GCM) 10K type strain sequencing project: providing services to taxonomists for standard genome sequencing and annotation.</title>
        <authorList>
            <consortium name="The Broad Institute Genomics Platform"/>
            <consortium name="The Broad Institute Genome Sequencing Center for Infectious Disease"/>
            <person name="Wu L."/>
            <person name="Ma J."/>
        </authorList>
    </citation>
    <scope>NUCLEOTIDE SEQUENCE [LARGE SCALE GENOMIC DNA]</scope>
    <source>
        <strain evidence="8">JCM 17555</strain>
    </source>
</reference>
<dbReference type="InterPro" id="IPR036390">
    <property type="entry name" value="WH_DNA-bd_sf"/>
</dbReference>